<dbReference type="RefSeq" id="WP_376866957.1">
    <property type="nucleotide sequence ID" value="NZ_JBHRYB010000013.1"/>
</dbReference>
<evidence type="ECO:0000259" key="6">
    <source>
        <dbReference type="PROSITE" id="PS50111"/>
    </source>
</evidence>
<evidence type="ECO:0000256" key="3">
    <source>
        <dbReference type="ARBA" id="ARBA00029447"/>
    </source>
</evidence>
<dbReference type="Gene3D" id="6.10.340.10">
    <property type="match status" value="1"/>
</dbReference>
<evidence type="ECO:0000256" key="1">
    <source>
        <dbReference type="ARBA" id="ARBA00004370"/>
    </source>
</evidence>
<dbReference type="PANTHER" id="PTHR32089:SF120">
    <property type="entry name" value="METHYL-ACCEPTING CHEMOTAXIS PROTEIN TLPQ"/>
    <property type="match status" value="1"/>
</dbReference>
<accession>A0ABV7VTR2</accession>
<dbReference type="PROSITE" id="PS50885">
    <property type="entry name" value="HAMP"/>
    <property type="match status" value="1"/>
</dbReference>
<dbReference type="CDD" id="cd11386">
    <property type="entry name" value="MCP_signal"/>
    <property type="match status" value="1"/>
</dbReference>
<dbReference type="Pfam" id="PF08376">
    <property type="entry name" value="NIT"/>
    <property type="match status" value="1"/>
</dbReference>
<feature type="domain" description="HAMP" evidence="7">
    <location>
        <begin position="337"/>
        <end position="386"/>
    </location>
</feature>
<dbReference type="Gene3D" id="1.10.287.950">
    <property type="entry name" value="Methyl-accepting chemotaxis protein"/>
    <property type="match status" value="1"/>
</dbReference>
<evidence type="ECO:0000256" key="2">
    <source>
        <dbReference type="ARBA" id="ARBA00023224"/>
    </source>
</evidence>
<evidence type="ECO:0000256" key="5">
    <source>
        <dbReference type="SAM" id="Phobius"/>
    </source>
</evidence>
<sequence>MDFLRNASVKHKFLLLLLTPLVALLLFQGMLLKSHLDGATSMDHITQLAQLSGVNSALAHELQKERGMSAGYLGSAGKKFADALPQQRQLTDQRLSEWRSWLQNNDYQNYPAIMKELEQIRQGLSQLAEVRGKVTQQQAELASVLSYYTSNIGHLLSVPAIATRYTRDGDMSRELQAYYNFLQGKERSGIERAVLSNAFGRDAFAPGLYARFVELVAGQRFFLGNYRLFADPGSVQQFDAFLQSAEQQEVQRYRDIAHQFQRDGGFNIEPASWFAASTARINQLKTLEDQFKDAMLASARRAGAEVRSAMWSTLLVAAVTLIVTVTIAWWMSALMYRQIIEVSETMHQAGREFRLDSRSRVFMHDELGNAAEALNEMLNNISDLVCEMDLTSHQLELISIQNHCTVSLSSKGMQVQQQETESVVVGVTELEQATREIANNIQTVADRSEQARQVSHEGGDVVEHSVERISQLNQHMGQVSATIRELHESSGAIGGVLNVIKAIAEQTNLLALNAAIEAARAGEQGRGFAVVADEVRTLAQRTQESTAEIESIIGKFQQESEAAFKAVEQSQSAVEESVAMSGKLDSALHAIRKAIQDIQDMADQVASAAEQQVATNKELGDSMRNIHNIADHTVATSEFMRKTSTEQRELSQRMNEQAARFKVSAEALANKRRDFL</sequence>
<dbReference type="SUPFAM" id="SSF58104">
    <property type="entry name" value="Methyl-accepting chemotaxis protein (MCP) signaling domain"/>
    <property type="match status" value="1"/>
</dbReference>
<dbReference type="SMART" id="SM00283">
    <property type="entry name" value="MA"/>
    <property type="match status" value="1"/>
</dbReference>
<dbReference type="PROSITE" id="PS50906">
    <property type="entry name" value="NIT"/>
    <property type="match status" value="1"/>
</dbReference>
<evidence type="ECO:0000259" key="8">
    <source>
        <dbReference type="PROSITE" id="PS50906"/>
    </source>
</evidence>
<comment type="caution">
    <text evidence="9">The sequence shown here is derived from an EMBL/GenBank/DDBJ whole genome shotgun (WGS) entry which is preliminary data.</text>
</comment>
<keyword evidence="2 4" id="KW-0807">Transducer</keyword>
<dbReference type="Pfam" id="PF00015">
    <property type="entry name" value="MCPsignal"/>
    <property type="match status" value="1"/>
</dbReference>
<gene>
    <name evidence="9" type="ORF">ACFOMG_12190</name>
</gene>
<dbReference type="PROSITE" id="PS50111">
    <property type="entry name" value="CHEMOTAXIS_TRANSDUC_2"/>
    <property type="match status" value="1"/>
</dbReference>
<dbReference type="Proteomes" id="UP001595722">
    <property type="component" value="Unassembled WGS sequence"/>
</dbReference>
<organism evidence="9 10">
    <name type="scientific">Bacterioplanoides pacificum</name>
    <dbReference type="NCBI Taxonomy" id="1171596"/>
    <lineage>
        <taxon>Bacteria</taxon>
        <taxon>Pseudomonadati</taxon>
        <taxon>Pseudomonadota</taxon>
        <taxon>Gammaproteobacteria</taxon>
        <taxon>Oceanospirillales</taxon>
        <taxon>Oceanospirillaceae</taxon>
        <taxon>Bacterioplanoides</taxon>
    </lineage>
</organism>
<dbReference type="InterPro" id="IPR004090">
    <property type="entry name" value="Chemotax_Me-accpt_rcpt"/>
</dbReference>
<evidence type="ECO:0000256" key="4">
    <source>
        <dbReference type="PROSITE-ProRule" id="PRU00284"/>
    </source>
</evidence>
<protein>
    <submittedName>
        <fullName evidence="9">Methyl-accepting chemotaxis protein</fullName>
    </submittedName>
</protein>
<reference evidence="10" key="1">
    <citation type="journal article" date="2019" name="Int. J. Syst. Evol. Microbiol.">
        <title>The Global Catalogue of Microorganisms (GCM) 10K type strain sequencing project: providing services to taxonomists for standard genome sequencing and annotation.</title>
        <authorList>
            <consortium name="The Broad Institute Genomics Platform"/>
            <consortium name="The Broad Institute Genome Sequencing Center for Infectious Disease"/>
            <person name="Wu L."/>
            <person name="Ma J."/>
        </authorList>
    </citation>
    <scope>NUCLEOTIDE SEQUENCE [LARGE SCALE GENOMIC DNA]</scope>
    <source>
        <strain evidence="10">KCTC 42424</strain>
    </source>
</reference>
<dbReference type="InterPro" id="IPR004089">
    <property type="entry name" value="MCPsignal_dom"/>
</dbReference>
<keyword evidence="5" id="KW-0472">Membrane</keyword>
<keyword evidence="10" id="KW-1185">Reference proteome</keyword>
<dbReference type="EMBL" id="JBHRYB010000013">
    <property type="protein sequence ID" value="MFC3680859.1"/>
    <property type="molecule type" value="Genomic_DNA"/>
</dbReference>
<feature type="domain" description="Methyl-accepting transducer" evidence="6">
    <location>
        <begin position="391"/>
        <end position="627"/>
    </location>
</feature>
<proteinExistence type="inferred from homology"/>
<keyword evidence="5" id="KW-1133">Transmembrane helix</keyword>
<feature type="transmembrane region" description="Helical" evidence="5">
    <location>
        <begin position="309"/>
        <end position="330"/>
    </location>
</feature>
<evidence type="ECO:0000313" key="9">
    <source>
        <dbReference type="EMBL" id="MFC3680859.1"/>
    </source>
</evidence>
<evidence type="ECO:0000259" key="7">
    <source>
        <dbReference type="PROSITE" id="PS50885"/>
    </source>
</evidence>
<name>A0ABV7VTR2_9GAMM</name>
<comment type="similarity">
    <text evidence="3">Belongs to the methyl-accepting chemotaxis (MCP) protein family.</text>
</comment>
<dbReference type="PRINTS" id="PR00260">
    <property type="entry name" value="CHEMTRNSDUCR"/>
</dbReference>
<dbReference type="PANTHER" id="PTHR32089">
    <property type="entry name" value="METHYL-ACCEPTING CHEMOTAXIS PROTEIN MCPB"/>
    <property type="match status" value="1"/>
</dbReference>
<comment type="subcellular location">
    <subcellularLocation>
        <location evidence="1">Membrane</location>
    </subcellularLocation>
</comment>
<feature type="domain" description="NIT" evidence="8">
    <location>
        <begin position="53"/>
        <end position="302"/>
    </location>
</feature>
<keyword evidence="5" id="KW-0812">Transmembrane</keyword>
<dbReference type="InterPro" id="IPR013587">
    <property type="entry name" value="Nitrate/nitrite_sensing"/>
</dbReference>
<dbReference type="InterPro" id="IPR010910">
    <property type="entry name" value="Nitrate/nitrite_sensing_bac"/>
</dbReference>
<dbReference type="InterPro" id="IPR003660">
    <property type="entry name" value="HAMP_dom"/>
</dbReference>
<evidence type="ECO:0000313" key="10">
    <source>
        <dbReference type="Proteomes" id="UP001595722"/>
    </source>
</evidence>